<reference evidence="2" key="1">
    <citation type="journal article" date="2014" name="Nucleic Acids Res.">
        <title>The evolutionary dynamics of variant antigen genes in Babesia reveal a history of genomic innovation underlying host-parasite interaction.</title>
        <authorList>
            <person name="Jackson A.P."/>
            <person name="Otto T.D."/>
            <person name="Darby A."/>
            <person name="Ramaprasad A."/>
            <person name="Xia D."/>
            <person name="Echaide I.E."/>
            <person name="Farber M."/>
            <person name="Gahlot S."/>
            <person name="Gamble J."/>
            <person name="Gupta D."/>
            <person name="Gupta Y."/>
            <person name="Jackson L."/>
            <person name="Malandrin L."/>
            <person name="Malas T.B."/>
            <person name="Moussa E."/>
            <person name="Nair M."/>
            <person name="Reid A.J."/>
            <person name="Sanders M."/>
            <person name="Sharma J."/>
            <person name="Tracey A."/>
            <person name="Quail M.A."/>
            <person name="Weir W."/>
            <person name="Wastling J.M."/>
            <person name="Hall N."/>
            <person name="Willadsen P."/>
            <person name="Lingelbach K."/>
            <person name="Shiels B."/>
            <person name="Tait A."/>
            <person name="Berriman M."/>
            <person name="Allred D.R."/>
            <person name="Pain A."/>
        </authorList>
    </citation>
    <scope>NUCLEOTIDE SEQUENCE</scope>
    <source>
        <strain evidence="2">1802A</strain>
    </source>
</reference>
<feature type="region of interest" description="Disordered" evidence="1">
    <location>
        <begin position="1"/>
        <end position="22"/>
    </location>
</feature>
<reference evidence="2" key="2">
    <citation type="submission" date="2021-05" db="EMBL/GenBank/DDBJ databases">
        <authorList>
            <person name="Pain A."/>
        </authorList>
    </citation>
    <scope>NUCLEOTIDE SEQUENCE</scope>
    <source>
        <strain evidence="2">1802A</strain>
    </source>
</reference>
<protein>
    <submittedName>
        <fullName evidence="2">Uncharacterized protein</fullName>
    </submittedName>
</protein>
<dbReference type="Proteomes" id="UP001195914">
    <property type="component" value="Unassembled WGS sequence"/>
</dbReference>
<evidence type="ECO:0000313" key="3">
    <source>
        <dbReference type="Proteomes" id="UP001195914"/>
    </source>
</evidence>
<dbReference type="SUPFAM" id="SSF49764">
    <property type="entry name" value="HSP20-like chaperones"/>
    <property type="match status" value="1"/>
</dbReference>
<dbReference type="InterPro" id="IPR008978">
    <property type="entry name" value="HSP20-like_chaperone"/>
</dbReference>
<evidence type="ECO:0000256" key="1">
    <source>
        <dbReference type="SAM" id="MobiDB-lite"/>
    </source>
</evidence>
<sequence>MPLDYSKWDHIEVSDSDDDPRPRVIKLDGSERVELNHDGYNIVSGTRSVTRPVNLAELSNFWKKHVNNGMAYGRSHIFSQDRYDVCILIAVGAAGKSRFEVKVTESSLAISRGGSEIFNKELFAKVKTDDEMMNWQIVRKNIDWKALEQYCSSQRQCGDNINIEFTEFYEETFIEVDLKKHNDIADCFIWWPKAFKDDEGSIRFDRKNSSTFMDAWNKAHEQFKERVKNFEKVQL</sequence>
<organism evidence="2 3">
    <name type="scientific">Babesia divergens</name>
    <dbReference type="NCBI Taxonomy" id="32595"/>
    <lineage>
        <taxon>Eukaryota</taxon>
        <taxon>Sar</taxon>
        <taxon>Alveolata</taxon>
        <taxon>Apicomplexa</taxon>
        <taxon>Aconoidasida</taxon>
        <taxon>Piroplasmida</taxon>
        <taxon>Babesiidae</taxon>
        <taxon>Babesia</taxon>
    </lineage>
</organism>
<accession>A0AAD9GKU4</accession>
<evidence type="ECO:0000313" key="2">
    <source>
        <dbReference type="EMBL" id="KAK1940279.1"/>
    </source>
</evidence>
<comment type="caution">
    <text evidence="2">The sequence shown here is derived from an EMBL/GenBank/DDBJ whole genome shotgun (WGS) entry which is preliminary data.</text>
</comment>
<proteinExistence type="predicted"/>
<dbReference type="EMBL" id="JAHBMH010000003">
    <property type="protein sequence ID" value="KAK1940279.1"/>
    <property type="molecule type" value="Genomic_DNA"/>
</dbReference>
<dbReference type="AlphaFoldDB" id="A0AAD9GKU4"/>
<name>A0AAD9GKU4_BABDI</name>
<dbReference type="Gene3D" id="2.60.40.790">
    <property type="match status" value="1"/>
</dbReference>
<keyword evidence="3" id="KW-1185">Reference proteome</keyword>
<gene>
    <name evidence="2" type="ORF">X943_001337</name>
</gene>